<evidence type="ECO:0000313" key="2">
    <source>
        <dbReference type="EMBL" id="ORX39385.1"/>
    </source>
</evidence>
<dbReference type="RefSeq" id="XP_021873248.1">
    <property type="nucleotide sequence ID" value="XM_022012503.1"/>
</dbReference>
<name>A0A1Y1UQG7_9TREE</name>
<evidence type="ECO:0000256" key="1">
    <source>
        <dbReference type="SAM" id="MobiDB-lite"/>
    </source>
</evidence>
<comment type="caution">
    <text evidence="2">The sequence shown here is derived from an EMBL/GenBank/DDBJ whole genome shotgun (WGS) entry which is preliminary data.</text>
</comment>
<dbReference type="GeneID" id="33554311"/>
<evidence type="ECO:0000313" key="3">
    <source>
        <dbReference type="Proteomes" id="UP000193218"/>
    </source>
</evidence>
<sequence>MPRSHFQRYSVPTDNSMEYPLLQTKLEALAERVWSSEARQRLLQFCDMSTLATMLPLDKASFCVVVAELWKTIEPNCFFQLAALGSSSSRLLTYNMAVQTLNLREARHCDQAFDRIPDLLKTFPSAHTVLTEWATFKVTGQGVRPKIQITLERNRAIPGLNIPASERQIAKHFPGWKVQVQYKLGILDQAFEKASWRGLKKFNVDSALVNLQGNLAASISSLKVCAPVTLDAVAKYHRAKSQAGLPTCEYTIFTHSYEIQHLKQFALSTMGSLQFLDLRMHPNFEAEVSLKQLLCEFDWAFFYGIKWLDLTVKVPQLVPGVAIAPGSAFTSPQTPPEDLIPVHKGLPLNLKVFTIRFHWTIDDDNTLPPLNMRQLASAMLAVGGPSCEYSLALTDHDQDSEMQERSSSKGSKVHRDGRYEPRQSGNSPEPYIISSYIQI</sequence>
<protein>
    <submittedName>
        <fullName evidence="2">Uncharacterized protein</fullName>
    </submittedName>
</protein>
<feature type="region of interest" description="Disordered" evidence="1">
    <location>
        <begin position="395"/>
        <end position="430"/>
    </location>
</feature>
<dbReference type="Proteomes" id="UP000193218">
    <property type="component" value="Unassembled WGS sequence"/>
</dbReference>
<feature type="compositionally biased region" description="Basic and acidic residues" evidence="1">
    <location>
        <begin position="395"/>
        <end position="421"/>
    </location>
</feature>
<reference evidence="2 3" key="1">
    <citation type="submission" date="2017-03" db="EMBL/GenBank/DDBJ databases">
        <title>Widespread Adenine N6-methylation of Active Genes in Fungi.</title>
        <authorList>
            <consortium name="DOE Joint Genome Institute"/>
            <person name="Mondo S.J."/>
            <person name="Dannebaum R.O."/>
            <person name="Kuo R.C."/>
            <person name="Louie K.B."/>
            <person name="Bewick A.J."/>
            <person name="Labutti K."/>
            <person name="Haridas S."/>
            <person name="Kuo A."/>
            <person name="Salamov A."/>
            <person name="Ahrendt S.R."/>
            <person name="Lau R."/>
            <person name="Bowen B.P."/>
            <person name="Lipzen A."/>
            <person name="Sullivan W."/>
            <person name="Andreopoulos W.B."/>
            <person name="Clum A."/>
            <person name="Lindquist E."/>
            <person name="Daum C."/>
            <person name="Northen T.R."/>
            <person name="Ramamoorthy G."/>
            <person name="Schmitz R.J."/>
            <person name="Gryganskyi A."/>
            <person name="Culley D."/>
            <person name="Magnuson J."/>
            <person name="James T.Y."/>
            <person name="O'Malley M.A."/>
            <person name="Stajich J.E."/>
            <person name="Spatafora J.W."/>
            <person name="Visel A."/>
            <person name="Grigoriev I.V."/>
        </authorList>
    </citation>
    <scope>NUCLEOTIDE SEQUENCE [LARGE SCALE GENOMIC DNA]</scope>
    <source>
        <strain evidence="2 3">NRRL Y-17943</strain>
    </source>
</reference>
<dbReference type="InParanoid" id="A0A1Y1UQG7"/>
<keyword evidence="3" id="KW-1185">Reference proteome</keyword>
<proteinExistence type="predicted"/>
<organism evidence="2 3">
    <name type="scientific">Kockovaella imperatae</name>
    <dbReference type="NCBI Taxonomy" id="4999"/>
    <lineage>
        <taxon>Eukaryota</taxon>
        <taxon>Fungi</taxon>
        <taxon>Dikarya</taxon>
        <taxon>Basidiomycota</taxon>
        <taxon>Agaricomycotina</taxon>
        <taxon>Tremellomycetes</taxon>
        <taxon>Tremellales</taxon>
        <taxon>Cuniculitremaceae</taxon>
        <taxon>Kockovaella</taxon>
    </lineage>
</organism>
<dbReference type="EMBL" id="NBSH01000003">
    <property type="protein sequence ID" value="ORX39385.1"/>
    <property type="molecule type" value="Genomic_DNA"/>
</dbReference>
<accession>A0A1Y1UQG7</accession>
<dbReference type="AlphaFoldDB" id="A0A1Y1UQG7"/>
<gene>
    <name evidence="2" type="ORF">BD324DRAFT_328573</name>
</gene>